<keyword evidence="7" id="KW-0813">Transport</keyword>
<feature type="transmembrane region" description="Helical" evidence="8">
    <location>
        <begin position="262"/>
        <end position="284"/>
    </location>
</feature>
<evidence type="ECO:0000256" key="8">
    <source>
        <dbReference type="SAM" id="Phobius"/>
    </source>
</evidence>
<feature type="transmembrane region" description="Helical" evidence="8">
    <location>
        <begin position="419"/>
        <end position="441"/>
    </location>
</feature>
<dbReference type="Proteomes" id="UP001188597">
    <property type="component" value="Unassembled WGS sequence"/>
</dbReference>
<proteinExistence type="inferred from homology"/>
<keyword evidence="4 8" id="KW-1133">Transmembrane helix</keyword>
<sequence length="645" mass="71112">MDKNLPFQAQSHKSYIEPLGDGAQELHDKSFIEPSMDGFVFSKQQSVKEDEGSLSATLVKNGCVNFRGSIADKQTTGGWKASPFIIVNEVAERLAFFAVAVNMVAYLVFEMHQSLPNAATHVTDWIGAAYVLTILGAFIADAYLGRFLTIITFSCIYAVGMVLLTISASVDSLRPPLCTKRPCIPATDRQTAFLYGALALIALGTGGIKPCVSTFGADQFDEADKKEVVRKYSFFNWFFFAINMGALLGITLMVYVQQEKGWSWGFAVPTAVMCCSIVILAAGLTKYRYKKPMGSVFTRFLQVIVASVRNHVKGIRVGMETQLYEVRTRESDIVGARKLSRTPQYRFLDKAAVMSDPEASNIKNRWSLCTVTQVEEFKSFVRVLPVWASTIALSLSFAQVSTFFISQASIMDRKLGSSFVIPAGSIPVFTAINALILVPIYEKIMVPLLRKKTGHRRGLTSLQRMGVGLFVSIFALASAALVEHMRRNHSNPASLSVFWLFPQFFLIGSAEVFTYVGQLEFFYDEATDGTRSISSAMFLSEIGIGSWLSTALVKIVEGTTGGVEDGWLRNNLNTSRLDYFYWVLTGVNAVNFLVYLLVARLYKGRDGASGSGSVRDEAMVDLQRGAAGRVTKLQDDEGEIQSTVF</sequence>
<feature type="transmembrane region" description="Helical" evidence="8">
    <location>
        <begin position="147"/>
        <end position="170"/>
    </location>
</feature>
<evidence type="ECO:0000313" key="10">
    <source>
        <dbReference type="Proteomes" id="UP001188597"/>
    </source>
</evidence>
<dbReference type="GO" id="GO:0016020">
    <property type="term" value="C:membrane"/>
    <property type="evidence" value="ECO:0007669"/>
    <property type="project" value="UniProtKB-SubCell"/>
</dbReference>
<evidence type="ECO:0000256" key="1">
    <source>
        <dbReference type="ARBA" id="ARBA00004141"/>
    </source>
</evidence>
<dbReference type="PROSITE" id="PS01022">
    <property type="entry name" value="PTR2_1"/>
    <property type="match status" value="1"/>
</dbReference>
<evidence type="ECO:0000256" key="3">
    <source>
        <dbReference type="ARBA" id="ARBA00022692"/>
    </source>
</evidence>
<dbReference type="InterPro" id="IPR036259">
    <property type="entry name" value="MFS_trans_sf"/>
</dbReference>
<dbReference type="CDD" id="cd17351">
    <property type="entry name" value="MFS_NPF"/>
    <property type="match status" value="1"/>
</dbReference>
<comment type="similarity">
    <text evidence="6">Belongs to the major facilitator superfamily. Phosphate:H(+) symporter (TC 2.A.1.9) family.</text>
</comment>
<evidence type="ECO:0000256" key="6">
    <source>
        <dbReference type="ARBA" id="ARBA00044504"/>
    </source>
</evidence>
<comment type="similarity">
    <text evidence="2 7">Belongs to the major facilitator superfamily. Proton-dependent oligopeptide transporter (POT/PTR) (TC 2.A.17) family.</text>
</comment>
<dbReference type="InterPro" id="IPR018456">
    <property type="entry name" value="PTR2_symporter_CS"/>
</dbReference>
<feature type="transmembrane region" description="Helical" evidence="8">
    <location>
        <begin position="494"/>
        <end position="516"/>
    </location>
</feature>
<feature type="transmembrane region" description="Helical" evidence="8">
    <location>
        <begin position="233"/>
        <end position="256"/>
    </location>
</feature>
<evidence type="ECO:0000313" key="9">
    <source>
        <dbReference type="EMBL" id="KAK3009728.1"/>
    </source>
</evidence>
<feature type="transmembrane region" description="Helical" evidence="8">
    <location>
        <begin position="579"/>
        <end position="598"/>
    </location>
</feature>
<evidence type="ECO:0000256" key="5">
    <source>
        <dbReference type="ARBA" id="ARBA00023136"/>
    </source>
</evidence>
<feature type="transmembrane region" description="Helical" evidence="8">
    <location>
        <begin position="121"/>
        <end position="140"/>
    </location>
</feature>
<feature type="transmembrane region" description="Helical" evidence="8">
    <location>
        <begin position="386"/>
        <end position="407"/>
    </location>
</feature>
<comment type="subcellular location">
    <subcellularLocation>
        <location evidence="1 7">Membrane</location>
        <topology evidence="1 7">Multi-pass membrane protein</topology>
    </subcellularLocation>
</comment>
<evidence type="ECO:0000256" key="4">
    <source>
        <dbReference type="ARBA" id="ARBA00022989"/>
    </source>
</evidence>
<organism evidence="9 10">
    <name type="scientific">Escallonia herrerae</name>
    <dbReference type="NCBI Taxonomy" id="1293975"/>
    <lineage>
        <taxon>Eukaryota</taxon>
        <taxon>Viridiplantae</taxon>
        <taxon>Streptophyta</taxon>
        <taxon>Embryophyta</taxon>
        <taxon>Tracheophyta</taxon>
        <taxon>Spermatophyta</taxon>
        <taxon>Magnoliopsida</taxon>
        <taxon>eudicotyledons</taxon>
        <taxon>Gunneridae</taxon>
        <taxon>Pentapetalae</taxon>
        <taxon>asterids</taxon>
        <taxon>campanulids</taxon>
        <taxon>Escalloniales</taxon>
        <taxon>Escalloniaceae</taxon>
        <taxon>Escallonia</taxon>
    </lineage>
</organism>
<keyword evidence="5 8" id="KW-0472">Membrane</keyword>
<reference evidence="9" key="1">
    <citation type="submission" date="2022-12" db="EMBL/GenBank/DDBJ databases">
        <title>Draft genome assemblies for two species of Escallonia (Escalloniales).</title>
        <authorList>
            <person name="Chanderbali A."/>
            <person name="Dervinis C."/>
            <person name="Anghel I."/>
            <person name="Soltis D."/>
            <person name="Soltis P."/>
            <person name="Zapata F."/>
        </authorList>
    </citation>
    <scope>NUCLEOTIDE SEQUENCE</scope>
    <source>
        <strain evidence="9">UCBG64.0493</strain>
        <tissue evidence="9">Leaf</tissue>
    </source>
</reference>
<dbReference type="PANTHER" id="PTHR11654">
    <property type="entry name" value="OLIGOPEPTIDE TRANSPORTER-RELATED"/>
    <property type="match status" value="1"/>
</dbReference>
<dbReference type="GO" id="GO:0022857">
    <property type="term" value="F:transmembrane transporter activity"/>
    <property type="evidence" value="ECO:0007669"/>
    <property type="project" value="InterPro"/>
</dbReference>
<keyword evidence="3 7" id="KW-0812">Transmembrane</keyword>
<evidence type="ECO:0000256" key="7">
    <source>
        <dbReference type="RuleBase" id="RU003755"/>
    </source>
</evidence>
<dbReference type="AlphaFoldDB" id="A0AA88VKN0"/>
<dbReference type="PROSITE" id="PS01023">
    <property type="entry name" value="PTR2_2"/>
    <property type="match status" value="1"/>
</dbReference>
<dbReference type="InterPro" id="IPR000109">
    <property type="entry name" value="POT_fam"/>
</dbReference>
<dbReference type="SUPFAM" id="SSF103473">
    <property type="entry name" value="MFS general substrate transporter"/>
    <property type="match status" value="1"/>
</dbReference>
<dbReference type="EMBL" id="JAVXUP010001616">
    <property type="protein sequence ID" value="KAK3009728.1"/>
    <property type="molecule type" value="Genomic_DNA"/>
</dbReference>
<evidence type="ECO:0008006" key="11">
    <source>
        <dbReference type="Google" id="ProtNLM"/>
    </source>
</evidence>
<dbReference type="GO" id="GO:0006857">
    <property type="term" value="P:oligopeptide transport"/>
    <property type="evidence" value="ECO:0007669"/>
    <property type="project" value="InterPro"/>
</dbReference>
<dbReference type="Gene3D" id="1.20.1250.20">
    <property type="entry name" value="MFS general substrate transporter like domains"/>
    <property type="match status" value="1"/>
</dbReference>
<gene>
    <name evidence="9" type="ORF">RJ639_013070</name>
</gene>
<feature type="transmembrane region" description="Helical" evidence="8">
    <location>
        <begin position="462"/>
        <end position="482"/>
    </location>
</feature>
<accession>A0AA88VKN0</accession>
<name>A0AA88VKN0_9ASTE</name>
<keyword evidence="10" id="KW-1185">Reference proteome</keyword>
<feature type="transmembrane region" description="Helical" evidence="8">
    <location>
        <begin position="90"/>
        <end position="109"/>
    </location>
</feature>
<comment type="caution">
    <text evidence="9">The sequence shown here is derived from an EMBL/GenBank/DDBJ whole genome shotgun (WGS) entry which is preliminary data.</text>
</comment>
<feature type="transmembrane region" description="Helical" evidence="8">
    <location>
        <begin position="190"/>
        <end position="212"/>
    </location>
</feature>
<evidence type="ECO:0000256" key="2">
    <source>
        <dbReference type="ARBA" id="ARBA00005982"/>
    </source>
</evidence>
<protein>
    <recommendedName>
        <fullName evidence="11">NPF family transporter</fullName>
    </recommendedName>
</protein>
<dbReference type="Pfam" id="PF00854">
    <property type="entry name" value="PTR2"/>
    <property type="match status" value="1"/>
</dbReference>